<proteinExistence type="predicted"/>
<sequence length="954" mass="105704">MSSPLKVLLLGDNPNIILYASRFYLAKNIELYHISSHVPHTIFNVETINYGPDKIQFQNNFQSINDLAKAYSNTSLFFDIIICSATSLQEISSLASQLNPMINLNTKIILESTGFVQIEPFFKLSLDLPQVNIFSMITDIDFRQVDANTFKQFPSNNSSLSNHIYLGCSSTDDKPTNSATFPVLDTFSRLFQKLFPHDEIDILENSTSKFLSKQWSLAIPRISYDTLLILLDGIEPLKLLDEILAKPLISGLTNELYGITRKMNITLDSKLSSEESLTSSWKSQFTGSKAIKLPQLAYHFFNNTAPLNLDLLLLQPILLADDHGVKTPYLEFLYSIMCQYEKYNKGTSKLFQRVRSQNNNSIEIEKLNQLKTENLNIMKEREHLKSIINSNENNVNQLKLKIDTLNQQLITAKQDLNQQSKNHEVTMKKLQELKQANPNMQTNSASQLEAPRTIQSQKQMTISPSMQELEDIAVYGVNFGESPQKPSIPATNDSSPQALSTENSANTTGLQEPTPPPDASGIYSNSSSNGSDRALREREIELRKKELELKERELDLQRRAVQQQQFQNNNGSMNSASMQQIHGSDNRIPSMGQQQQQQQQQQMNGRVTRAQFNASSPNLSTTKFQNNSSPTLSAGFNNGFNQMANTGANGQFNNKFQRTSRKNRNSNMAKIGNASNLNAQNMSFNNNIPSAGNMMGNGNRLNSLSSNMPPQQAQQQRYRNSQPPGLQGPSRMSMAGIGSQGMPNGPQPVRPNTIGMGINQRNGSSGSVQNSIPGNVNNLNMNMNMNNNNNLNVNNLQQQDGQPTTPTKNIPGLQMKMGGNSMMNNNNNNNMNMGATSNNNEGIQNLNAPATSTPNGTDVEDQANTSSNGMQNMLANGATRIASSVATNAATSAGSAMGMNNGQKPTISFSSSNGNIDAEVSMRDDDDKSDDKDSTKEKDKKKKKFRLFGKKNKK</sequence>
<dbReference type="GeneID" id="14492755"/>
<evidence type="ECO:0008006" key="5">
    <source>
        <dbReference type="Google" id="ProtNLM"/>
    </source>
</evidence>
<feature type="coiled-coil region" evidence="1">
    <location>
        <begin position="535"/>
        <end position="564"/>
    </location>
</feature>
<feature type="compositionally biased region" description="Low complexity" evidence="2">
    <location>
        <begin position="696"/>
        <end position="716"/>
    </location>
</feature>
<dbReference type="AlphaFoldDB" id="I2GUN1"/>
<dbReference type="OrthoDB" id="5302359at2759"/>
<feature type="compositionally biased region" description="Polar residues" evidence="2">
    <location>
        <begin position="841"/>
        <end position="871"/>
    </location>
</feature>
<dbReference type="PANTHER" id="PTHR21708:SF25">
    <property type="entry name" value="PROTEIN PAM1-RELATED"/>
    <property type="match status" value="1"/>
</dbReference>
<organism evidence="3 4">
    <name type="scientific">Henningerozyma blattae (strain ATCC 34711 / CBS 6284 / DSM 70876 / NBRC 10599 / NRRL Y-10934 / UCD 77-7)</name>
    <name type="common">Yeast</name>
    <name type="synonym">Tetrapisispora blattae</name>
    <dbReference type="NCBI Taxonomy" id="1071380"/>
    <lineage>
        <taxon>Eukaryota</taxon>
        <taxon>Fungi</taxon>
        <taxon>Dikarya</taxon>
        <taxon>Ascomycota</taxon>
        <taxon>Saccharomycotina</taxon>
        <taxon>Saccharomycetes</taxon>
        <taxon>Saccharomycetales</taxon>
        <taxon>Saccharomycetaceae</taxon>
        <taxon>Henningerozyma</taxon>
    </lineage>
</organism>
<dbReference type="RefSeq" id="XP_004177352.1">
    <property type="nucleotide sequence ID" value="XM_004177304.1"/>
</dbReference>
<feature type="region of interest" description="Disordered" evidence="2">
    <location>
        <begin position="832"/>
        <end position="871"/>
    </location>
</feature>
<dbReference type="STRING" id="1071380.I2GUN1"/>
<keyword evidence="1" id="KW-0175">Coiled coil</keyword>
<feature type="region of interest" description="Disordered" evidence="2">
    <location>
        <begin position="895"/>
        <end position="954"/>
    </location>
</feature>
<feature type="region of interest" description="Disordered" evidence="2">
    <location>
        <begin position="440"/>
        <end position="459"/>
    </location>
</feature>
<dbReference type="OMA" id="IKKMDCK"/>
<dbReference type="FunCoup" id="I2GUN1">
    <property type="interactions" value="102"/>
</dbReference>
<protein>
    <recommendedName>
        <fullName evidence="5">Ketopantoate reductase C-terminal domain-containing protein</fullName>
    </recommendedName>
</protein>
<dbReference type="PANTHER" id="PTHR21708">
    <property type="entry name" value="PROBABLE 2-DEHYDROPANTOATE 2-REDUCTASE"/>
    <property type="match status" value="1"/>
</dbReference>
<keyword evidence="4" id="KW-1185">Reference proteome</keyword>
<feature type="compositionally biased region" description="Basic residues" evidence="2">
    <location>
        <begin position="939"/>
        <end position="954"/>
    </location>
</feature>
<dbReference type="InterPro" id="IPR013328">
    <property type="entry name" value="6PGD_dom2"/>
</dbReference>
<evidence type="ECO:0000256" key="1">
    <source>
        <dbReference type="SAM" id="Coils"/>
    </source>
</evidence>
<dbReference type="eggNOG" id="ENOG502QT3Z">
    <property type="taxonomic scope" value="Eukaryota"/>
</dbReference>
<dbReference type="HOGENOM" id="CLU_010717_0_0_1"/>
<feature type="compositionally biased region" description="Polar residues" evidence="2">
    <location>
        <begin position="489"/>
        <end position="511"/>
    </location>
</feature>
<gene>
    <name evidence="3" type="primary">TBLA0A00330</name>
    <name evidence="3" type="ORF">TBLA_0A00330</name>
</gene>
<evidence type="ECO:0000256" key="2">
    <source>
        <dbReference type="SAM" id="MobiDB-lite"/>
    </source>
</evidence>
<dbReference type="Proteomes" id="UP000002866">
    <property type="component" value="Chromosome 1"/>
</dbReference>
<feature type="compositionally biased region" description="Polar residues" evidence="2">
    <location>
        <begin position="901"/>
        <end position="915"/>
    </location>
</feature>
<feature type="region of interest" description="Disordered" evidence="2">
    <location>
        <begin position="696"/>
        <end position="735"/>
    </location>
</feature>
<feature type="compositionally biased region" description="Basic and acidic residues" evidence="2">
    <location>
        <begin position="920"/>
        <end position="938"/>
    </location>
</feature>
<dbReference type="KEGG" id="tbl:TBLA_0A00330"/>
<feature type="compositionally biased region" description="Low complexity" evidence="2">
    <location>
        <begin position="593"/>
        <end position="602"/>
    </location>
</feature>
<dbReference type="InParanoid" id="I2GUN1"/>
<accession>I2GUN1</accession>
<dbReference type="EMBL" id="HE806316">
    <property type="protein sequence ID" value="CCH57833.1"/>
    <property type="molecule type" value="Genomic_DNA"/>
</dbReference>
<feature type="compositionally biased region" description="Low complexity" evidence="2">
    <location>
        <begin position="520"/>
        <end position="531"/>
    </location>
</feature>
<name>I2GUN1_HENB6</name>
<dbReference type="Gene3D" id="1.10.1040.10">
    <property type="entry name" value="N-(1-d-carboxylethyl)-l-norvaline Dehydrogenase, domain 2"/>
    <property type="match status" value="1"/>
</dbReference>
<reference evidence="3 4" key="1">
    <citation type="journal article" date="2011" name="Proc. Natl. Acad. Sci. U.S.A.">
        <title>Evolutionary erosion of yeast sex chromosomes by mating-type switching accidents.</title>
        <authorList>
            <person name="Gordon J.L."/>
            <person name="Armisen D."/>
            <person name="Proux-Wera E."/>
            <person name="Oheigeartaigh S.S."/>
            <person name="Byrne K.P."/>
            <person name="Wolfe K.H."/>
        </authorList>
    </citation>
    <scope>NUCLEOTIDE SEQUENCE [LARGE SCALE GENOMIC DNA]</scope>
    <source>
        <strain evidence="4">ATCC 34711 / CBS 6284 / DSM 70876 / NBRC 10599 / NRRL Y-10934 / UCD 77-7</strain>
    </source>
</reference>
<evidence type="ECO:0000313" key="4">
    <source>
        <dbReference type="Proteomes" id="UP000002866"/>
    </source>
</evidence>
<feature type="coiled-coil region" evidence="1">
    <location>
        <begin position="381"/>
        <end position="436"/>
    </location>
</feature>
<feature type="compositionally biased region" description="Polar residues" evidence="2">
    <location>
        <begin position="571"/>
        <end position="583"/>
    </location>
</feature>
<evidence type="ECO:0000313" key="3">
    <source>
        <dbReference type="EMBL" id="CCH57833.1"/>
    </source>
</evidence>
<feature type="region of interest" description="Disordered" evidence="2">
    <location>
        <begin position="565"/>
        <end position="607"/>
    </location>
</feature>
<feature type="region of interest" description="Disordered" evidence="2">
    <location>
        <begin position="483"/>
        <end position="535"/>
    </location>
</feature>
<dbReference type="GO" id="GO:0005737">
    <property type="term" value="C:cytoplasm"/>
    <property type="evidence" value="ECO:0007669"/>
    <property type="project" value="TreeGrafter"/>
</dbReference>
<dbReference type="InterPro" id="IPR051402">
    <property type="entry name" value="KPR-Related"/>
</dbReference>